<evidence type="ECO:0000256" key="10">
    <source>
        <dbReference type="ARBA" id="ARBA00023004"/>
    </source>
</evidence>
<comment type="pathway">
    <text evidence="3">Secondary metabolite biosynthesis; terpenoid biosynthesis.</text>
</comment>
<evidence type="ECO:0000313" key="14">
    <source>
        <dbReference type="EMBL" id="KAJ3569856.1"/>
    </source>
</evidence>
<keyword evidence="5 13" id="KW-0349">Heme</keyword>
<dbReference type="GO" id="GO:0004497">
    <property type="term" value="F:monooxygenase activity"/>
    <property type="evidence" value="ECO:0007669"/>
    <property type="project" value="UniProtKB-KW"/>
</dbReference>
<keyword evidence="15" id="KW-1185">Reference proteome</keyword>
<dbReference type="PRINTS" id="PR00385">
    <property type="entry name" value="P450"/>
</dbReference>
<dbReference type="EMBL" id="JANIEX010000266">
    <property type="protein sequence ID" value="KAJ3569856.1"/>
    <property type="molecule type" value="Genomic_DNA"/>
</dbReference>
<comment type="caution">
    <text evidence="14">The sequence shown here is derived from an EMBL/GenBank/DDBJ whole genome shotgun (WGS) entry which is preliminary data.</text>
</comment>
<reference evidence="14" key="1">
    <citation type="submission" date="2022-07" db="EMBL/GenBank/DDBJ databases">
        <title>Genome Sequence of Leucocoprinus birnbaumii.</title>
        <authorList>
            <person name="Buettner E."/>
        </authorList>
    </citation>
    <scope>NUCLEOTIDE SEQUENCE</scope>
    <source>
        <strain evidence="14">VT141</strain>
    </source>
</reference>
<dbReference type="GO" id="GO:0005506">
    <property type="term" value="F:iron ion binding"/>
    <property type="evidence" value="ECO:0007669"/>
    <property type="project" value="InterPro"/>
</dbReference>
<evidence type="ECO:0000256" key="8">
    <source>
        <dbReference type="ARBA" id="ARBA00022989"/>
    </source>
</evidence>
<organism evidence="14 15">
    <name type="scientific">Leucocoprinus birnbaumii</name>
    <dbReference type="NCBI Taxonomy" id="56174"/>
    <lineage>
        <taxon>Eukaryota</taxon>
        <taxon>Fungi</taxon>
        <taxon>Dikarya</taxon>
        <taxon>Basidiomycota</taxon>
        <taxon>Agaricomycotina</taxon>
        <taxon>Agaricomycetes</taxon>
        <taxon>Agaricomycetidae</taxon>
        <taxon>Agaricales</taxon>
        <taxon>Agaricineae</taxon>
        <taxon>Agaricaceae</taxon>
        <taxon>Leucocoprinus</taxon>
    </lineage>
</organism>
<dbReference type="InterPro" id="IPR050121">
    <property type="entry name" value="Cytochrome_P450_monoxygenase"/>
</dbReference>
<keyword evidence="10 13" id="KW-0408">Iron</keyword>
<evidence type="ECO:0000256" key="13">
    <source>
        <dbReference type="PIRSR" id="PIRSR602401-1"/>
    </source>
</evidence>
<feature type="binding site" description="axial binding residue" evidence="13">
    <location>
        <position position="453"/>
    </location>
    <ligand>
        <name>heme</name>
        <dbReference type="ChEBI" id="CHEBI:30413"/>
    </ligand>
    <ligandPart>
        <name>Fe</name>
        <dbReference type="ChEBI" id="CHEBI:18248"/>
    </ligandPart>
</feature>
<dbReference type="Gene3D" id="1.10.630.10">
    <property type="entry name" value="Cytochrome P450"/>
    <property type="match status" value="2"/>
</dbReference>
<evidence type="ECO:0000256" key="9">
    <source>
        <dbReference type="ARBA" id="ARBA00023002"/>
    </source>
</evidence>
<dbReference type="GO" id="GO:0020037">
    <property type="term" value="F:heme binding"/>
    <property type="evidence" value="ECO:0007669"/>
    <property type="project" value="InterPro"/>
</dbReference>
<proteinExistence type="inferred from homology"/>
<evidence type="ECO:0000256" key="1">
    <source>
        <dbReference type="ARBA" id="ARBA00001971"/>
    </source>
</evidence>
<evidence type="ECO:0000256" key="5">
    <source>
        <dbReference type="ARBA" id="ARBA00022617"/>
    </source>
</evidence>
<dbReference type="PANTHER" id="PTHR24305:SF166">
    <property type="entry name" value="CYTOCHROME P450 12A4, MITOCHONDRIAL-RELATED"/>
    <property type="match status" value="1"/>
</dbReference>
<evidence type="ECO:0000256" key="2">
    <source>
        <dbReference type="ARBA" id="ARBA00004370"/>
    </source>
</evidence>
<dbReference type="SUPFAM" id="SSF48264">
    <property type="entry name" value="Cytochrome P450"/>
    <property type="match status" value="2"/>
</dbReference>
<dbReference type="PROSITE" id="PS00086">
    <property type="entry name" value="CYTOCHROME_P450"/>
    <property type="match status" value="2"/>
</dbReference>
<dbReference type="InterPro" id="IPR017972">
    <property type="entry name" value="Cyt_P450_CS"/>
</dbReference>
<dbReference type="Proteomes" id="UP001213000">
    <property type="component" value="Unassembled WGS sequence"/>
</dbReference>
<comment type="similarity">
    <text evidence="4">Belongs to the cytochrome P450 family.</text>
</comment>
<keyword evidence="8" id="KW-1133">Transmembrane helix</keyword>
<dbReference type="PRINTS" id="PR00463">
    <property type="entry name" value="EP450I"/>
</dbReference>
<evidence type="ECO:0000256" key="11">
    <source>
        <dbReference type="ARBA" id="ARBA00023033"/>
    </source>
</evidence>
<evidence type="ECO:0000256" key="4">
    <source>
        <dbReference type="ARBA" id="ARBA00010617"/>
    </source>
</evidence>
<evidence type="ECO:0000313" key="15">
    <source>
        <dbReference type="Proteomes" id="UP001213000"/>
    </source>
</evidence>
<dbReference type="Pfam" id="PF00067">
    <property type="entry name" value="p450"/>
    <property type="match status" value="2"/>
</dbReference>
<comment type="subcellular location">
    <subcellularLocation>
        <location evidence="2">Membrane</location>
    </subcellularLocation>
</comment>
<evidence type="ECO:0000256" key="7">
    <source>
        <dbReference type="ARBA" id="ARBA00022723"/>
    </source>
</evidence>
<dbReference type="GO" id="GO:0016020">
    <property type="term" value="C:membrane"/>
    <property type="evidence" value="ECO:0007669"/>
    <property type="project" value="UniProtKB-SubCell"/>
</dbReference>
<keyword evidence="7 13" id="KW-0479">Metal-binding</keyword>
<keyword evidence="6" id="KW-0812">Transmembrane</keyword>
<dbReference type="CDD" id="cd11070">
    <property type="entry name" value="CYP56-like"/>
    <property type="match status" value="1"/>
</dbReference>
<dbReference type="InterPro" id="IPR001128">
    <property type="entry name" value="Cyt_P450"/>
</dbReference>
<dbReference type="PANTHER" id="PTHR24305">
    <property type="entry name" value="CYTOCHROME P450"/>
    <property type="match status" value="1"/>
</dbReference>
<accession>A0AAD5YWZ6</accession>
<sequence>MLSPLLLAGTVALALVLHRIIGALRILHSVDYLQGHRTVLGFRSILYYILPQIKGIKLSRNWLFEEGHRTFEQVGWDAYSAITFWPNLQHNIYVADAEAIKDLATTRRFPKPVKIYEAINLYGHNIVSTEGDLWKKYRKISGPSFSEKNNKLVWEETLRIVDDLTENIWDNKDAVVDHGVDITLPLALLVIGSAGFGQRITWEDNNNSKPGNHQLTFREALHTTAGELVYNFVLPNWIKALPHPRLKKIRQATTELADYMREMIQDRQTSEVQDRHDLFSSLILANKEEVELSALTEEELMGNIFIFLVAGHETTAHTLSFTFALLALYPKIQEKLFNHIKEVIPDGRRPMYDDMPKLTYVMAVYNESLRLFSPVSQVTKKAPEDTSIIVGNSFNDEKKRIPIPKGTHITIHVPGVQRNPRYWENPDEFVPERFLGDWNKDALVAFSVGPRACLGRKFNETEGVAALTHLISRYKIEIQDEPQFRHETFEERKSRILKTQVVLTLSLQKTLKYSYQYRSLRNGHSDSLTALDMCTHDCAFSPLSTMARALLVSGTLLLAWIIRRFIGTVRVLNTIGYLPGHRVLVDNRSVFFYFLPPLKYITTGKNLAFKEGHDIFARVGWDAYATISWWPSLRHTIALADAEAIKDIATLRRFPKPLQMYGALNFFGRNIVGSEGDLWKKYRRISTPSFSEKNNKLVWEETLRIVDDLVENTWRDQDAVVDHAVDVTLPLALLVIGAAGFGQRVSWEDEAQVKPAGYQLTFRDALHTTASNLILNVLIPDWLKSITTPQMRKLRLATRELKDYMHNMIIERQGADLQNNHDLFSSLIHANKEETESSGLTEDELMAHTLAFTLGLLALYPDVQEKLFRHIQQVIPNNRRPTYEDMPSLSYAMAVYYETLRMFPPVNGIPKMTPEDTSVMVGNCFNDEQRQVPLPKGTNLTIHVAGLHYNPIAARYWENPREYNPDRFLGDWNRDALVTFSVGPRACIGRKFNETEAIAALVSIISRYKVTIKDEPQFKHESFEARKARVLTPKLVLTLAPKRLPLVFRRRSD</sequence>
<keyword evidence="11" id="KW-0503">Monooxygenase</keyword>
<dbReference type="InterPro" id="IPR002401">
    <property type="entry name" value="Cyt_P450_E_grp-I"/>
</dbReference>
<keyword evidence="9" id="KW-0560">Oxidoreductase</keyword>
<comment type="cofactor">
    <cofactor evidence="1 13">
        <name>heme</name>
        <dbReference type="ChEBI" id="CHEBI:30413"/>
    </cofactor>
</comment>
<evidence type="ECO:0000256" key="3">
    <source>
        <dbReference type="ARBA" id="ARBA00004721"/>
    </source>
</evidence>
<evidence type="ECO:0008006" key="16">
    <source>
        <dbReference type="Google" id="ProtNLM"/>
    </source>
</evidence>
<dbReference type="GO" id="GO:0016705">
    <property type="term" value="F:oxidoreductase activity, acting on paired donors, with incorporation or reduction of molecular oxygen"/>
    <property type="evidence" value="ECO:0007669"/>
    <property type="project" value="InterPro"/>
</dbReference>
<keyword evidence="12" id="KW-0472">Membrane</keyword>
<gene>
    <name evidence="14" type="ORF">NP233_g4779</name>
</gene>
<dbReference type="AlphaFoldDB" id="A0AAD5YWZ6"/>
<evidence type="ECO:0000256" key="12">
    <source>
        <dbReference type="ARBA" id="ARBA00023136"/>
    </source>
</evidence>
<evidence type="ECO:0000256" key="6">
    <source>
        <dbReference type="ARBA" id="ARBA00022692"/>
    </source>
</evidence>
<name>A0AAD5YWZ6_9AGAR</name>
<protein>
    <recommendedName>
        <fullName evidence="16">Cytochrome P450</fullName>
    </recommendedName>
</protein>
<dbReference type="InterPro" id="IPR036396">
    <property type="entry name" value="Cyt_P450_sf"/>
</dbReference>